<evidence type="ECO:0000313" key="2">
    <source>
        <dbReference type="EMBL" id="SET75621.1"/>
    </source>
</evidence>
<protein>
    <submittedName>
        <fullName evidence="2">Glycosyl transferase family 2</fullName>
    </submittedName>
</protein>
<keyword evidence="3" id="KW-1185">Reference proteome</keyword>
<sequence>MTSSPFFSIVMPCYNRADILAATVETILQQQETDFELLLIDDGSRDQTLAVAREIATTDARIRVFTQANAERGAARNHGLRQAKGQYVNYFDCDDEMYPRHLRAVREYVSQHDQVEVVHVGYEIIADDGQVLAQVKDFSRQTTNEALLHDNFLACNSVFVRRDVALDNPFVEDRRLASAEDWELWLRIASQYTFHSIEECTFCLREHDGRSLNTIAPDAIRVRDEFFAELMAGNKNFARRYPKQVDYFVANRYTFITLTLALTKTRRLDTLRYLAKAVQADPTVLWRRRFLASLKHLF</sequence>
<evidence type="ECO:0000313" key="3">
    <source>
        <dbReference type="Proteomes" id="UP000198697"/>
    </source>
</evidence>
<dbReference type="Proteomes" id="UP000198697">
    <property type="component" value="Unassembled WGS sequence"/>
</dbReference>
<dbReference type="Gene3D" id="3.90.550.10">
    <property type="entry name" value="Spore Coat Polysaccharide Biosynthesis Protein SpsA, Chain A"/>
    <property type="match status" value="1"/>
</dbReference>
<dbReference type="OrthoDB" id="6307329at2"/>
<gene>
    <name evidence="2" type="ORF">SAMN04487998_2628</name>
</gene>
<dbReference type="AlphaFoldDB" id="A0A1I0GWQ3"/>
<dbReference type="EMBL" id="FOHS01000003">
    <property type="protein sequence ID" value="SET75621.1"/>
    <property type="molecule type" value="Genomic_DNA"/>
</dbReference>
<dbReference type="GO" id="GO:0016740">
    <property type="term" value="F:transferase activity"/>
    <property type="evidence" value="ECO:0007669"/>
    <property type="project" value="UniProtKB-KW"/>
</dbReference>
<dbReference type="Pfam" id="PF00535">
    <property type="entry name" value="Glycos_transf_2"/>
    <property type="match status" value="1"/>
</dbReference>
<dbReference type="STRING" id="82805.SAMN04487998_2628"/>
<dbReference type="InterPro" id="IPR050834">
    <property type="entry name" value="Glycosyltransf_2"/>
</dbReference>
<organism evidence="2 3">
    <name type="scientific">Hymenobacter actinosclerus</name>
    <dbReference type="NCBI Taxonomy" id="82805"/>
    <lineage>
        <taxon>Bacteria</taxon>
        <taxon>Pseudomonadati</taxon>
        <taxon>Bacteroidota</taxon>
        <taxon>Cytophagia</taxon>
        <taxon>Cytophagales</taxon>
        <taxon>Hymenobacteraceae</taxon>
        <taxon>Hymenobacter</taxon>
    </lineage>
</organism>
<accession>A0A1I0GWQ3</accession>
<dbReference type="InterPro" id="IPR029044">
    <property type="entry name" value="Nucleotide-diphossugar_trans"/>
</dbReference>
<evidence type="ECO:0000259" key="1">
    <source>
        <dbReference type="Pfam" id="PF00535"/>
    </source>
</evidence>
<feature type="domain" description="Glycosyltransferase 2-like" evidence="1">
    <location>
        <begin position="8"/>
        <end position="154"/>
    </location>
</feature>
<dbReference type="CDD" id="cd00761">
    <property type="entry name" value="Glyco_tranf_GTA_type"/>
    <property type="match status" value="1"/>
</dbReference>
<dbReference type="PANTHER" id="PTHR43685">
    <property type="entry name" value="GLYCOSYLTRANSFERASE"/>
    <property type="match status" value="1"/>
</dbReference>
<name>A0A1I0GWQ3_9BACT</name>
<keyword evidence="2" id="KW-0808">Transferase</keyword>
<dbReference type="PANTHER" id="PTHR43685:SF2">
    <property type="entry name" value="GLYCOSYLTRANSFERASE 2-LIKE DOMAIN-CONTAINING PROTEIN"/>
    <property type="match status" value="1"/>
</dbReference>
<dbReference type="SUPFAM" id="SSF53448">
    <property type="entry name" value="Nucleotide-diphospho-sugar transferases"/>
    <property type="match status" value="1"/>
</dbReference>
<dbReference type="InterPro" id="IPR001173">
    <property type="entry name" value="Glyco_trans_2-like"/>
</dbReference>
<reference evidence="3" key="1">
    <citation type="submission" date="2016-10" db="EMBL/GenBank/DDBJ databases">
        <authorList>
            <person name="Varghese N."/>
            <person name="Submissions S."/>
        </authorList>
    </citation>
    <scope>NUCLEOTIDE SEQUENCE [LARGE SCALE GENOMIC DNA]</scope>
    <source>
        <strain evidence="3">DSM 15310</strain>
    </source>
</reference>
<proteinExistence type="predicted"/>